<gene>
    <name evidence="3" type="ORF">GII31_00145</name>
</gene>
<dbReference type="RefSeq" id="WP_213245685.1">
    <property type="nucleotide sequence ID" value="NZ_CP045806.1"/>
</dbReference>
<keyword evidence="4" id="KW-1185">Reference proteome</keyword>
<evidence type="ECO:0000313" key="3">
    <source>
        <dbReference type="EMBL" id="QHN33553.1"/>
    </source>
</evidence>
<evidence type="ECO:0000256" key="1">
    <source>
        <dbReference type="SAM" id="MobiDB-lite"/>
    </source>
</evidence>
<sequence length="166" mass="16423">MNHGIGKPRRAVVAAVVGAAALACGIPGLAVAAEGSMDTGSSGGIFSGSADAAGSGTRDGSPNGADGAPRVVRCGQQSKSGGQAVTNTKHLMGRPGPLTFTLNYNTGTQADKIDVFYQGKFVGGSGNVKGAGSKKISVKAGTNDYVTVKVTGPVGGYWSYTLTCPA</sequence>
<feature type="chain" id="PRO_5045108148" description="Secreted protein" evidence="2">
    <location>
        <begin position="33"/>
        <end position="166"/>
    </location>
</feature>
<accession>A0ABX6IDP9</accession>
<reference evidence="3" key="1">
    <citation type="journal article" date="2021" name="Nat. Microbiol.">
        <title>Cocultivation of an ultrasmall environmental parasitic bacterium with lytic ability against bacteria associated with wastewater foams.</title>
        <authorList>
            <person name="Batinovic S."/>
            <person name="Rose J.J.A."/>
            <person name="Ratcliffe J."/>
            <person name="Seviour R.J."/>
            <person name="Petrovski S."/>
        </authorList>
    </citation>
    <scope>NUCLEOTIDE SEQUENCE</scope>
    <source>
        <strain evidence="3">CON9</strain>
    </source>
</reference>
<organism evidence="3 4">
    <name type="scientific">Gordonia pseudamarae</name>
    <dbReference type="NCBI Taxonomy" id="2831662"/>
    <lineage>
        <taxon>Bacteria</taxon>
        <taxon>Bacillati</taxon>
        <taxon>Actinomycetota</taxon>
        <taxon>Actinomycetes</taxon>
        <taxon>Mycobacteriales</taxon>
        <taxon>Gordoniaceae</taxon>
        <taxon>Gordonia</taxon>
    </lineage>
</organism>
<keyword evidence="2" id="KW-0732">Signal</keyword>
<feature type="signal peptide" evidence="2">
    <location>
        <begin position="1"/>
        <end position="32"/>
    </location>
</feature>
<dbReference type="Proteomes" id="UP001059836">
    <property type="component" value="Chromosome"/>
</dbReference>
<evidence type="ECO:0008006" key="5">
    <source>
        <dbReference type="Google" id="ProtNLM"/>
    </source>
</evidence>
<dbReference type="EMBL" id="CP045809">
    <property type="protein sequence ID" value="QHN33553.1"/>
    <property type="molecule type" value="Genomic_DNA"/>
</dbReference>
<feature type="region of interest" description="Disordered" evidence="1">
    <location>
        <begin position="48"/>
        <end position="68"/>
    </location>
</feature>
<dbReference type="PROSITE" id="PS51257">
    <property type="entry name" value="PROKAR_LIPOPROTEIN"/>
    <property type="match status" value="1"/>
</dbReference>
<proteinExistence type="predicted"/>
<evidence type="ECO:0000313" key="4">
    <source>
        <dbReference type="Proteomes" id="UP001059836"/>
    </source>
</evidence>
<evidence type="ECO:0000256" key="2">
    <source>
        <dbReference type="SAM" id="SignalP"/>
    </source>
</evidence>
<protein>
    <recommendedName>
        <fullName evidence="5">Secreted protein</fullName>
    </recommendedName>
</protein>
<name>A0ABX6IDP9_9ACTN</name>